<feature type="domain" description="BED-type" evidence="7">
    <location>
        <begin position="5"/>
        <end position="56"/>
    </location>
</feature>
<accession>A0A7R9K5R4</accession>
<feature type="region of interest" description="Disordered" evidence="5">
    <location>
        <begin position="140"/>
        <end position="209"/>
    </location>
</feature>
<keyword evidence="6" id="KW-0812">Transmembrane</keyword>
<feature type="compositionally biased region" description="Basic and acidic residues" evidence="5">
    <location>
        <begin position="146"/>
        <end position="161"/>
    </location>
</feature>
<dbReference type="SMART" id="SM00614">
    <property type="entry name" value="ZnF_BED"/>
    <property type="match status" value="1"/>
</dbReference>
<feature type="transmembrane region" description="Helical" evidence="6">
    <location>
        <begin position="343"/>
        <end position="361"/>
    </location>
</feature>
<dbReference type="InterPro" id="IPR036236">
    <property type="entry name" value="Znf_C2H2_sf"/>
</dbReference>
<dbReference type="GO" id="GO:0008270">
    <property type="term" value="F:zinc ion binding"/>
    <property type="evidence" value="ECO:0007669"/>
    <property type="project" value="UniProtKB-KW"/>
</dbReference>
<evidence type="ECO:0000256" key="2">
    <source>
        <dbReference type="ARBA" id="ARBA00022771"/>
    </source>
</evidence>
<dbReference type="AlphaFoldDB" id="A0A7R9K5R4"/>
<dbReference type="GO" id="GO:0003677">
    <property type="term" value="F:DNA binding"/>
    <property type="evidence" value="ECO:0007669"/>
    <property type="project" value="InterPro"/>
</dbReference>
<keyword evidence="3" id="KW-0862">Zinc</keyword>
<dbReference type="Pfam" id="PF02892">
    <property type="entry name" value="zf-BED"/>
    <property type="match status" value="1"/>
</dbReference>
<evidence type="ECO:0000256" key="5">
    <source>
        <dbReference type="SAM" id="MobiDB-lite"/>
    </source>
</evidence>
<dbReference type="InterPro" id="IPR013087">
    <property type="entry name" value="Znf_C2H2_type"/>
</dbReference>
<dbReference type="InterPro" id="IPR003656">
    <property type="entry name" value="Znf_BED"/>
</dbReference>
<dbReference type="EMBL" id="OE844380">
    <property type="protein sequence ID" value="CAD7605238.1"/>
    <property type="molecule type" value="Genomic_DNA"/>
</dbReference>
<gene>
    <name evidence="8" type="ORF">TGEB3V08_LOCUS9449</name>
</gene>
<reference evidence="8" key="1">
    <citation type="submission" date="2020-11" db="EMBL/GenBank/DDBJ databases">
        <authorList>
            <person name="Tran Van P."/>
        </authorList>
    </citation>
    <scope>NUCLEOTIDE SEQUENCE</scope>
</reference>
<sequence length="387" mass="44255">MMMHRKRSCVWNYFEEVLGDKVICRSCNHILTNKAKNTTHMLKHLQRVHGLSRPEPPCLLPLEESSAGNNELDNDISQSFQLKRYSGASRNPQHNGISSQSIFTICKEEPPSQDEESMELTFVETPDADKDLSLWNENTEISNRTTQEHPKDVSPRKDTRINDAVTDSPLNEKYPHDQRHCRNNSKPSNDPSSPERLEVSQPSKSGGVFSRFHLKKMHSDRRFESVHVKRVYSRRGKRHRNRSSRDDSPSEEAPGGPGRKERDLKISEIEGRIQQTKAHIIQEKELHDLRMLELKQRLDIETKSARCSVRRPFPPKTVSFRNSKGMLASGIGSKAASVDGTRTALRAVVSFLYFALISFFLSRKLKNSKSIADIHVKFYDAVDVLEP</sequence>
<evidence type="ECO:0000256" key="1">
    <source>
        <dbReference type="ARBA" id="ARBA00022723"/>
    </source>
</evidence>
<evidence type="ECO:0000256" key="6">
    <source>
        <dbReference type="SAM" id="Phobius"/>
    </source>
</evidence>
<evidence type="ECO:0000256" key="3">
    <source>
        <dbReference type="ARBA" id="ARBA00022833"/>
    </source>
</evidence>
<keyword evidence="6" id="KW-0472">Membrane</keyword>
<feature type="region of interest" description="Disordered" evidence="5">
    <location>
        <begin position="228"/>
        <end position="263"/>
    </location>
</feature>
<proteinExistence type="predicted"/>
<dbReference type="PROSITE" id="PS50808">
    <property type="entry name" value="ZF_BED"/>
    <property type="match status" value="1"/>
</dbReference>
<evidence type="ECO:0000256" key="4">
    <source>
        <dbReference type="PROSITE-ProRule" id="PRU00027"/>
    </source>
</evidence>
<evidence type="ECO:0000313" key="8">
    <source>
        <dbReference type="EMBL" id="CAD7605238.1"/>
    </source>
</evidence>
<dbReference type="SUPFAM" id="SSF57667">
    <property type="entry name" value="beta-beta-alpha zinc fingers"/>
    <property type="match status" value="1"/>
</dbReference>
<protein>
    <recommendedName>
        <fullName evidence="7">BED-type domain-containing protein</fullName>
    </recommendedName>
</protein>
<feature type="compositionally biased region" description="Basic residues" evidence="5">
    <location>
        <begin position="228"/>
        <end position="242"/>
    </location>
</feature>
<keyword evidence="6" id="KW-1133">Transmembrane helix</keyword>
<organism evidence="8">
    <name type="scientific">Timema genevievae</name>
    <name type="common">Walking stick</name>
    <dbReference type="NCBI Taxonomy" id="629358"/>
    <lineage>
        <taxon>Eukaryota</taxon>
        <taxon>Metazoa</taxon>
        <taxon>Ecdysozoa</taxon>
        <taxon>Arthropoda</taxon>
        <taxon>Hexapoda</taxon>
        <taxon>Insecta</taxon>
        <taxon>Pterygota</taxon>
        <taxon>Neoptera</taxon>
        <taxon>Polyneoptera</taxon>
        <taxon>Phasmatodea</taxon>
        <taxon>Timematodea</taxon>
        <taxon>Timematoidea</taxon>
        <taxon>Timematidae</taxon>
        <taxon>Timema</taxon>
    </lineage>
</organism>
<evidence type="ECO:0000259" key="7">
    <source>
        <dbReference type="PROSITE" id="PS50808"/>
    </source>
</evidence>
<keyword evidence="2 4" id="KW-0863">Zinc-finger</keyword>
<dbReference type="PROSITE" id="PS00028">
    <property type="entry name" value="ZINC_FINGER_C2H2_1"/>
    <property type="match status" value="1"/>
</dbReference>
<keyword evidence="1" id="KW-0479">Metal-binding</keyword>
<name>A0A7R9K5R4_TIMGE</name>